<proteinExistence type="predicted"/>
<name>A0A016TXP7_9BILA</name>
<evidence type="ECO:0000313" key="2">
    <source>
        <dbReference type="Proteomes" id="UP000024635"/>
    </source>
</evidence>
<dbReference type="EMBL" id="JARK01001404">
    <property type="protein sequence ID" value="EYC07839.1"/>
    <property type="molecule type" value="Genomic_DNA"/>
</dbReference>
<gene>
    <name evidence="1" type="primary">Acey_s0068.g159</name>
    <name evidence="1" type="ORF">Y032_0068g159</name>
</gene>
<evidence type="ECO:0000313" key="1">
    <source>
        <dbReference type="EMBL" id="EYC07839.1"/>
    </source>
</evidence>
<dbReference type="Proteomes" id="UP000024635">
    <property type="component" value="Unassembled WGS sequence"/>
</dbReference>
<reference evidence="2" key="1">
    <citation type="journal article" date="2015" name="Nat. Genet.">
        <title>The genome and transcriptome of the zoonotic hookworm Ancylostoma ceylanicum identify infection-specific gene families.</title>
        <authorList>
            <person name="Schwarz E.M."/>
            <person name="Hu Y."/>
            <person name="Antoshechkin I."/>
            <person name="Miller M.M."/>
            <person name="Sternberg P.W."/>
            <person name="Aroian R.V."/>
        </authorList>
    </citation>
    <scope>NUCLEOTIDE SEQUENCE</scope>
    <source>
        <strain evidence="2">HY135</strain>
    </source>
</reference>
<dbReference type="AlphaFoldDB" id="A0A016TXP7"/>
<comment type="caution">
    <text evidence="1">The sequence shown here is derived from an EMBL/GenBank/DDBJ whole genome shotgun (WGS) entry which is preliminary data.</text>
</comment>
<protein>
    <submittedName>
        <fullName evidence="1">Uncharacterized protein</fullName>
    </submittedName>
</protein>
<organism evidence="1 2">
    <name type="scientific">Ancylostoma ceylanicum</name>
    <dbReference type="NCBI Taxonomy" id="53326"/>
    <lineage>
        <taxon>Eukaryota</taxon>
        <taxon>Metazoa</taxon>
        <taxon>Ecdysozoa</taxon>
        <taxon>Nematoda</taxon>
        <taxon>Chromadorea</taxon>
        <taxon>Rhabditida</taxon>
        <taxon>Rhabditina</taxon>
        <taxon>Rhabditomorpha</taxon>
        <taxon>Strongyloidea</taxon>
        <taxon>Ancylostomatidae</taxon>
        <taxon>Ancylostomatinae</taxon>
        <taxon>Ancylostoma</taxon>
    </lineage>
</organism>
<accession>A0A016TXP7</accession>
<keyword evidence="2" id="KW-1185">Reference proteome</keyword>
<sequence>MPMEIFELKAAPFNLIKFSHRCSMVPRQPDLQMDQGLSGFCSRAVWPVLLCCPTIVLFVDAEKSGRLANSTTWSVQPLRFTGGSR</sequence>